<gene>
    <name evidence="4" type="ORF">STSP1_00334</name>
</gene>
<dbReference type="GO" id="GO:0016787">
    <property type="term" value="F:hydrolase activity"/>
    <property type="evidence" value="ECO:0007669"/>
    <property type="project" value="UniProtKB-KW"/>
</dbReference>
<dbReference type="AlphaFoldDB" id="A0A1W6LJN5"/>
<dbReference type="RefSeq" id="WP_085754685.1">
    <property type="nucleotide sequence ID" value="NZ_CP021023.1"/>
</dbReference>
<keyword evidence="2" id="KW-0119">Carbohydrate metabolism</keyword>
<feature type="domain" description="Glycoside hydrolase family 57 N-terminal" evidence="3">
    <location>
        <begin position="103"/>
        <end position="342"/>
    </location>
</feature>
<evidence type="ECO:0000259" key="3">
    <source>
        <dbReference type="Pfam" id="PF03065"/>
    </source>
</evidence>
<dbReference type="InterPro" id="IPR004300">
    <property type="entry name" value="Glyco_hydro_57_N"/>
</dbReference>
<reference evidence="5" key="1">
    <citation type="submission" date="2017-04" db="EMBL/GenBank/DDBJ databases">
        <title>Comparative genomics and description of representatives of a novel lineage of planctomycetes thriving in anoxic sediments.</title>
        <authorList>
            <person name="Spring S."/>
            <person name="Bunk B."/>
            <person name="Sproer C."/>
        </authorList>
    </citation>
    <scope>NUCLEOTIDE SEQUENCE [LARGE SCALE GENOMIC DNA]</scope>
    <source>
        <strain evidence="5">ST-PulAB-D4</strain>
    </source>
</reference>
<dbReference type="Pfam" id="PF03065">
    <property type="entry name" value="Glyco_hydro_57"/>
    <property type="match status" value="1"/>
</dbReference>
<dbReference type="SUPFAM" id="SSF63446">
    <property type="entry name" value="Type I dockerin domain"/>
    <property type="match status" value="1"/>
</dbReference>
<dbReference type="Gene3D" id="3.20.110.20">
    <property type="match status" value="1"/>
</dbReference>
<dbReference type="SUPFAM" id="SSF88713">
    <property type="entry name" value="Glycoside hydrolase/deacetylase"/>
    <property type="match status" value="1"/>
</dbReference>
<organism evidence="4 5">
    <name type="scientific">Sedimentisphaera salicampi</name>
    <dbReference type="NCBI Taxonomy" id="1941349"/>
    <lineage>
        <taxon>Bacteria</taxon>
        <taxon>Pseudomonadati</taxon>
        <taxon>Planctomycetota</taxon>
        <taxon>Phycisphaerae</taxon>
        <taxon>Sedimentisphaerales</taxon>
        <taxon>Sedimentisphaeraceae</taxon>
        <taxon>Sedimentisphaera</taxon>
    </lineage>
</organism>
<evidence type="ECO:0000256" key="1">
    <source>
        <dbReference type="ARBA" id="ARBA00006821"/>
    </source>
</evidence>
<dbReference type="Gene3D" id="1.10.1330.10">
    <property type="entry name" value="Dockerin domain"/>
    <property type="match status" value="1"/>
</dbReference>
<protein>
    <submittedName>
        <fullName evidence="4">Glycosyl hydrolase family 57</fullName>
    </submittedName>
</protein>
<name>A0A1W6LJN5_9BACT</name>
<dbReference type="Proteomes" id="UP000193334">
    <property type="component" value="Chromosome"/>
</dbReference>
<evidence type="ECO:0000313" key="5">
    <source>
        <dbReference type="Proteomes" id="UP000193334"/>
    </source>
</evidence>
<evidence type="ECO:0000256" key="2">
    <source>
        <dbReference type="ARBA" id="ARBA00023277"/>
    </source>
</evidence>
<comment type="similarity">
    <text evidence="1">Belongs to the glycosyl hydrolase 57 family.</text>
</comment>
<dbReference type="KEGG" id="pbp:STSP1_00334"/>
<evidence type="ECO:0000313" key="4">
    <source>
        <dbReference type="EMBL" id="ARN55965.1"/>
    </source>
</evidence>
<keyword evidence="4" id="KW-0378">Hydrolase</keyword>
<accession>A0A1W6LJN5</accession>
<dbReference type="GO" id="GO:0000272">
    <property type="term" value="P:polysaccharide catabolic process"/>
    <property type="evidence" value="ECO:0007669"/>
    <property type="project" value="InterPro"/>
</dbReference>
<sequence length="893" mass="99333">MHLERQISSLIFTSLFIIFSAGGELLSQVYTTYHWHLQQPIYWPELSSYNSSTYQKGYESMTSSSPHPENNLRSIFGKDDRVAVYQYRIKDAIESMGFPDAGAQISYSGCLVENVMSFAEDGSLGYYSGWENSNREARNWLTSGGKRKLDIVLFTYHHALGPLIDPQALKKEIQIYKELYPEVWGSGVSKGFFPAELSFSERMIPVLVQEGIEWVFVANNHISRACENFPLTLGSGGENCTPPNKADIQNPPQSNWFSKSIDRGCTPTNAYPFSYQPHKAKYVDPETGQEYKITVVPVAQAMSWTDGYQHYGTEDIDQISWASSTEEPILVVLAHDGDNAFGGGFSYYMQSVPQFSQAASNSGYKPSVVEQYLAENPVDEDDVVHVEDGSWVNADGDFGSPDFINWNWPLVNQAGKFDISGGWAEDERNWAVITAAQNYVETAEQIEGSARIEQIQSPDASATNSELAWHFFLPALTSGYMYYGSALDMEVKPTIACNNAVEKAELAIQDRSQDQTPPTIWIPQQLPHNPGGKGFGPLWDYQEVQHSRDFWIWTFVSDVSGMKEVTFNYRLDRDGKNPLSSNQNETFQGGSEVGAWRSRTMTKRTFPPENFFNDPEIDFFEMPLVIADQYYIHVLEPEIVAEGGVLVDYYIEAEDNKGLVERSPILHTYVDTGGTTGGGEDGAFKMDGLLDEKAAKIGENQDNQLFAYWNSEKLYLACPPAAQNDHFIFISKQANPPAAAPWAKSGNVSRWEAYAGCESTNGWTGWFEASGETASGDIAEAVVSWSEAFGDMPDKIYAAFAAYQTQDGGALIAQIPSGDSDGNIDATELIEIPIKGNLNFDEQIDLKDFAVFASKWLNENCSPANSWCSSSDLNQDGTVSVQDAVFLAGFWLE</sequence>
<dbReference type="EMBL" id="CP021023">
    <property type="protein sequence ID" value="ARN55965.1"/>
    <property type="molecule type" value="Genomic_DNA"/>
</dbReference>
<dbReference type="InterPro" id="IPR036439">
    <property type="entry name" value="Dockerin_dom_sf"/>
</dbReference>
<keyword evidence="5" id="KW-1185">Reference proteome</keyword>
<dbReference type="InterPro" id="IPR011330">
    <property type="entry name" value="Glyco_hydro/deAcase_b/a-brl"/>
</dbReference>
<proteinExistence type="inferred from homology"/>